<proteinExistence type="predicted"/>
<evidence type="ECO:0000313" key="1">
    <source>
        <dbReference type="EMBL" id="KAA0927024.1"/>
    </source>
</evidence>
<dbReference type="AlphaFoldDB" id="A0A5B0AB51"/>
<reference evidence="1 2" key="1">
    <citation type="submission" date="2019-05" db="EMBL/GenBank/DDBJ databases">
        <authorList>
            <person name="Hariharan J."/>
            <person name="Choudoir M.J."/>
            <person name="Diebold P."/>
            <person name="Panke-Buisse K."/>
            <person name="Buckley D.H."/>
        </authorList>
    </citation>
    <scope>NUCLEOTIDE SEQUENCE [LARGE SCALE GENOMIC DNA]</scope>
    <source>
        <strain evidence="1 2">SUN51</strain>
    </source>
</reference>
<evidence type="ECO:0000313" key="2">
    <source>
        <dbReference type="Proteomes" id="UP000324965"/>
    </source>
</evidence>
<dbReference type="EMBL" id="VDFC01000058">
    <property type="protein sequence ID" value="KAA0927024.1"/>
    <property type="molecule type" value="Genomic_DNA"/>
</dbReference>
<sequence length="31" mass="3487">MVFTPEVVDTAVAKYGRGELRRRLLAARLVV</sequence>
<gene>
    <name evidence="1" type="ORF">FGF04_31815</name>
</gene>
<name>A0A5B0AB51_9ACTN</name>
<comment type="caution">
    <text evidence="1">The sequence shown here is derived from an EMBL/GenBank/DDBJ whole genome shotgun (WGS) entry which is preliminary data.</text>
</comment>
<protein>
    <submittedName>
        <fullName evidence="1">Uncharacterized protein</fullName>
    </submittedName>
</protein>
<keyword evidence="2" id="KW-1185">Reference proteome</keyword>
<dbReference type="Proteomes" id="UP000324965">
    <property type="component" value="Unassembled WGS sequence"/>
</dbReference>
<accession>A0A5B0AB51</accession>
<dbReference type="RefSeq" id="WP_149514839.1">
    <property type="nucleotide sequence ID" value="NZ_VDFC01000058.1"/>
</dbReference>
<organism evidence="1 2">
    <name type="scientific">Streptomyces apricus</name>
    <dbReference type="NCBI Taxonomy" id="1828112"/>
    <lineage>
        <taxon>Bacteria</taxon>
        <taxon>Bacillati</taxon>
        <taxon>Actinomycetota</taxon>
        <taxon>Actinomycetes</taxon>
        <taxon>Kitasatosporales</taxon>
        <taxon>Streptomycetaceae</taxon>
        <taxon>Streptomyces</taxon>
    </lineage>
</organism>